<dbReference type="InterPro" id="IPR050432">
    <property type="entry name" value="FAD-linked_Oxidoreductases_BP"/>
</dbReference>
<feature type="domain" description="FAD-binding PCMH-type" evidence="3">
    <location>
        <begin position="129"/>
        <end position="308"/>
    </location>
</feature>
<evidence type="ECO:0000259" key="3">
    <source>
        <dbReference type="PROSITE" id="PS51387"/>
    </source>
</evidence>
<dbReference type="PANTHER" id="PTHR13878:SF91">
    <property type="entry name" value="FAD BINDING DOMAIN PROTEIN (AFU_ORTHOLOGUE AFUA_6G12070)-RELATED"/>
    <property type="match status" value="1"/>
</dbReference>
<dbReference type="PANTHER" id="PTHR13878">
    <property type="entry name" value="GULONOLACTONE OXIDASE"/>
    <property type="match status" value="1"/>
</dbReference>
<dbReference type="RefSeq" id="XP_066696280.1">
    <property type="nucleotide sequence ID" value="XM_066846789.1"/>
</dbReference>
<accession>A0ABR1Q2K8</accession>
<dbReference type="InterPro" id="IPR012951">
    <property type="entry name" value="BBE"/>
</dbReference>
<comment type="similarity">
    <text evidence="1">Belongs to the oxygen-dependent FAD-linked oxidoreductase family.</text>
</comment>
<evidence type="ECO:0000256" key="1">
    <source>
        <dbReference type="ARBA" id="ARBA00005466"/>
    </source>
</evidence>
<evidence type="ECO:0000313" key="5">
    <source>
        <dbReference type="Proteomes" id="UP001391051"/>
    </source>
</evidence>
<evidence type="ECO:0000256" key="2">
    <source>
        <dbReference type="ARBA" id="ARBA00023002"/>
    </source>
</evidence>
<dbReference type="InterPro" id="IPR016166">
    <property type="entry name" value="FAD-bd_PCMH"/>
</dbReference>
<organism evidence="4 5">
    <name type="scientific">Apiospora aurea</name>
    <dbReference type="NCBI Taxonomy" id="335848"/>
    <lineage>
        <taxon>Eukaryota</taxon>
        <taxon>Fungi</taxon>
        <taxon>Dikarya</taxon>
        <taxon>Ascomycota</taxon>
        <taxon>Pezizomycotina</taxon>
        <taxon>Sordariomycetes</taxon>
        <taxon>Xylariomycetidae</taxon>
        <taxon>Amphisphaeriales</taxon>
        <taxon>Apiosporaceae</taxon>
        <taxon>Apiospora</taxon>
    </lineage>
</organism>
<dbReference type="Pfam" id="PF01565">
    <property type="entry name" value="FAD_binding_4"/>
    <property type="match status" value="1"/>
</dbReference>
<dbReference type="Gene3D" id="3.30.465.10">
    <property type="match status" value="2"/>
</dbReference>
<dbReference type="GeneID" id="92079851"/>
<gene>
    <name evidence="4" type="ORF">PG986_010567</name>
</gene>
<dbReference type="InterPro" id="IPR036318">
    <property type="entry name" value="FAD-bd_PCMH-like_sf"/>
</dbReference>
<comment type="caution">
    <text evidence="4">The sequence shown here is derived from an EMBL/GenBank/DDBJ whole genome shotgun (WGS) entry which is preliminary data.</text>
</comment>
<dbReference type="EMBL" id="JAQQWE010000007">
    <property type="protein sequence ID" value="KAK7946246.1"/>
    <property type="molecule type" value="Genomic_DNA"/>
</dbReference>
<dbReference type="Proteomes" id="UP001391051">
    <property type="component" value="Unassembled WGS sequence"/>
</dbReference>
<proteinExistence type="inferred from homology"/>
<evidence type="ECO:0000313" key="4">
    <source>
        <dbReference type="EMBL" id="KAK7946246.1"/>
    </source>
</evidence>
<reference evidence="4 5" key="1">
    <citation type="submission" date="2023-01" db="EMBL/GenBank/DDBJ databases">
        <title>Analysis of 21 Apiospora genomes using comparative genomics revels a genus with tremendous synthesis potential of carbohydrate active enzymes and secondary metabolites.</title>
        <authorList>
            <person name="Sorensen T."/>
        </authorList>
    </citation>
    <scope>NUCLEOTIDE SEQUENCE [LARGE SCALE GENOMIC DNA]</scope>
    <source>
        <strain evidence="4 5">CBS 24483</strain>
    </source>
</reference>
<dbReference type="SUPFAM" id="SSF56176">
    <property type="entry name" value="FAD-binding/transporter-associated domain-like"/>
    <property type="match status" value="1"/>
</dbReference>
<protein>
    <submittedName>
        <fullName evidence="4">FAD-linked oxidoreductase sor8</fullName>
    </submittedName>
</protein>
<keyword evidence="5" id="KW-1185">Reference proteome</keyword>
<keyword evidence="2" id="KW-0560">Oxidoreductase</keyword>
<dbReference type="Pfam" id="PF08031">
    <property type="entry name" value="BBE"/>
    <property type="match status" value="1"/>
</dbReference>
<dbReference type="InterPro" id="IPR006094">
    <property type="entry name" value="Oxid_FAD_bind_N"/>
</dbReference>
<dbReference type="PROSITE" id="PS51387">
    <property type="entry name" value="FAD_PCMH"/>
    <property type="match status" value="1"/>
</dbReference>
<sequence>MSTRSVLAWSAVLVALAAVLARDRFFFFFSADSVCRTIPIDAAWPSTTAWGRLNETVDGKLIATVPIAAPCHKTLNGEPNSLYDEERCAVLRDTWFLPETHLESPSSPMSYLFSNDTCNPWSGPDTPCTTGTDAVYVINATEVSDIQEGVRFATENNIRLVIRNTGHDYLGKSTGAHSLSIWIHNFKSTELLQYSSSEYTGPAVKMGAGVESLEAYKFAASHGLVVAGGNCPTVALAGGFIQGGGHGPLASKYGLAADTVLEMEVVTPTGDYVIASPKENTDLFWALRGGGGGTFGVVTSATVKAFTDTYGSTASMMVANTGANADALYSAIGGLIQKALPGLVDAGAFVVWIVAPFGFMISPAVAPGLTSAELDKLMQPMIDILKGAGLEYQYSSAQHKTFLESFESYSQATSWNVSDYNVGGRLIPRALALERTDELVGAIRHISTTAFMSGVSYNVASADAGGGAAHPYFRETLFGLALGTPVNYTDWGATLAGQGRITHDLIPALARLTPEGGAAYLNEANFEQSDFQRTLYGENYERLLAIKRKYDPKSIMYARTAVGSEEWEERGDGRLCRVK</sequence>
<dbReference type="InterPro" id="IPR016169">
    <property type="entry name" value="FAD-bd_PCMH_sub2"/>
</dbReference>
<name>A0ABR1Q2K8_9PEZI</name>